<reference evidence="2 3" key="1">
    <citation type="submission" date="2021-03" db="EMBL/GenBank/DDBJ databases">
        <title>Novel species identification of genus Shewanella.</title>
        <authorList>
            <person name="Liu G."/>
            <person name="Zhang Q."/>
        </authorList>
    </citation>
    <scope>NUCLEOTIDE SEQUENCE [LARGE SCALE GENOMIC DNA]</scope>
    <source>
        <strain evidence="2 3">FJAT-53726</strain>
    </source>
</reference>
<feature type="chain" id="PRO_5036963858" evidence="1">
    <location>
        <begin position="30"/>
        <end position="287"/>
    </location>
</feature>
<protein>
    <submittedName>
        <fullName evidence="2">Uncharacterized protein</fullName>
    </submittedName>
</protein>
<organism evidence="2 3">
    <name type="scientific">Shewanella cyperi</name>
    <dbReference type="NCBI Taxonomy" id="2814292"/>
    <lineage>
        <taxon>Bacteria</taxon>
        <taxon>Pseudomonadati</taxon>
        <taxon>Pseudomonadota</taxon>
        <taxon>Gammaproteobacteria</taxon>
        <taxon>Alteromonadales</taxon>
        <taxon>Shewanellaceae</taxon>
        <taxon>Shewanella</taxon>
    </lineage>
</organism>
<evidence type="ECO:0000256" key="1">
    <source>
        <dbReference type="SAM" id="SignalP"/>
    </source>
</evidence>
<keyword evidence="3" id="KW-1185">Reference proteome</keyword>
<evidence type="ECO:0000313" key="2">
    <source>
        <dbReference type="EMBL" id="QSX29339.1"/>
    </source>
</evidence>
<keyword evidence="1" id="KW-0732">Signal</keyword>
<feature type="signal peptide" evidence="1">
    <location>
        <begin position="1"/>
        <end position="29"/>
    </location>
</feature>
<name>A0A974XJB1_9GAMM</name>
<dbReference type="KEGG" id="scyp:JYB88_14150"/>
<accession>A0A974XJB1</accession>
<dbReference type="EMBL" id="CP071504">
    <property type="protein sequence ID" value="QSX29339.1"/>
    <property type="molecule type" value="Genomic_DNA"/>
</dbReference>
<sequence>MSLSFHAPVAGIVRIAALCTLLASGTAMAEHAYPLQARLIADYTLQNEEESDTLAIHILAALERLSQGKLQFENQFAPQSRAWLELTKTDNSCMFNQIKNAEREQKGIYSRYPMILYPPLRLVQAKTNDAEMQPVDLEHFEPQGHIGIIRGRSYGVYLDRIIQTHPEWFYVRSSMDATDRQVQMLVAGHLQALLEYSRTVTGYLNRMHSGFEYTAAPIKYVDQSMKGYIVCSKTVQGQAIIDEIDKVFELPQMQAAQLRFHLEYFGDAEARLLAPELKALYRQAASH</sequence>
<evidence type="ECO:0000313" key="3">
    <source>
        <dbReference type="Proteomes" id="UP000663281"/>
    </source>
</evidence>
<gene>
    <name evidence="2" type="ORF">JYB88_14150</name>
</gene>
<dbReference type="AlphaFoldDB" id="A0A974XJB1"/>
<dbReference type="RefSeq" id="WP_207324525.1">
    <property type="nucleotide sequence ID" value="NZ_CP071504.1"/>
</dbReference>
<dbReference type="Proteomes" id="UP000663281">
    <property type="component" value="Chromosome"/>
</dbReference>
<proteinExistence type="predicted"/>